<dbReference type="Proteomes" id="UP000886501">
    <property type="component" value="Unassembled WGS sequence"/>
</dbReference>
<gene>
    <name evidence="1" type="ORF">BDM02DRAFT_3175321</name>
</gene>
<evidence type="ECO:0000313" key="2">
    <source>
        <dbReference type="Proteomes" id="UP000886501"/>
    </source>
</evidence>
<reference evidence="1" key="2">
    <citation type="journal article" date="2020" name="Nat. Commun.">
        <title>Large-scale genome sequencing of mycorrhizal fungi provides insights into the early evolution of symbiotic traits.</title>
        <authorList>
            <person name="Miyauchi S."/>
            <person name="Kiss E."/>
            <person name="Kuo A."/>
            <person name="Drula E."/>
            <person name="Kohler A."/>
            <person name="Sanchez-Garcia M."/>
            <person name="Morin E."/>
            <person name="Andreopoulos B."/>
            <person name="Barry K.W."/>
            <person name="Bonito G."/>
            <person name="Buee M."/>
            <person name="Carver A."/>
            <person name="Chen C."/>
            <person name="Cichocki N."/>
            <person name="Clum A."/>
            <person name="Culley D."/>
            <person name="Crous P.W."/>
            <person name="Fauchery L."/>
            <person name="Girlanda M."/>
            <person name="Hayes R.D."/>
            <person name="Keri Z."/>
            <person name="LaButti K."/>
            <person name="Lipzen A."/>
            <person name="Lombard V."/>
            <person name="Magnuson J."/>
            <person name="Maillard F."/>
            <person name="Murat C."/>
            <person name="Nolan M."/>
            <person name="Ohm R.A."/>
            <person name="Pangilinan J."/>
            <person name="Pereira M.F."/>
            <person name="Perotto S."/>
            <person name="Peter M."/>
            <person name="Pfister S."/>
            <person name="Riley R."/>
            <person name="Sitrit Y."/>
            <person name="Stielow J.B."/>
            <person name="Szollosi G."/>
            <person name="Zifcakova L."/>
            <person name="Stursova M."/>
            <person name="Spatafora J.W."/>
            <person name="Tedersoo L."/>
            <person name="Vaario L.M."/>
            <person name="Yamada A."/>
            <person name="Yan M."/>
            <person name="Wang P."/>
            <person name="Xu J."/>
            <person name="Bruns T."/>
            <person name="Baldrian P."/>
            <person name="Vilgalys R."/>
            <person name="Dunand C."/>
            <person name="Henrissat B."/>
            <person name="Grigoriev I.V."/>
            <person name="Hibbett D."/>
            <person name="Nagy L.G."/>
            <person name="Martin F.M."/>
        </authorList>
    </citation>
    <scope>NUCLEOTIDE SEQUENCE</scope>
    <source>
        <strain evidence="1">P2</strain>
    </source>
</reference>
<accession>A0ACB6Z2I3</accession>
<organism evidence="1 2">
    <name type="scientific">Thelephora ganbajun</name>
    <name type="common">Ganba fungus</name>
    <dbReference type="NCBI Taxonomy" id="370292"/>
    <lineage>
        <taxon>Eukaryota</taxon>
        <taxon>Fungi</taxon>
        <taxon>Dikarya</taxon>
        <taxon>Basidiomycota</taxon>
        <taxon>Agaricomycotina</taxon>
        <taxon>Agaricomycetes</taxon>
        <taxon>Thelephorales</taxon>
        <taxon>Thelephoraceae</taxon>
        <taxon>Thelephora</taxon>
    </lineage>
</organism>
<sequence>MSYTKPAIMATHTRDLVKVSLDDKIRILNRNAVEVSPAKQVFRIVSAILTLVKNKMINNKDSVQLSEHCFSVCEALKTAIQGKNADGLNESVRTALEDSERVMREIKRTLRKGASTPHAKYDKGRVESHVPKIQQILDALHALTSPLGEDPSVAQRTPNPTFVDPHAAATTPVSESACRRLIGRAFSQHEFPALIEAIFSSENEGGTICSLPQDDAQTIIDVIDQALDATPGLSLWTRKRCLKLLYRTCGRRELLPTALKIPICYGQTGSALCKGGFADVWKEKYCGRDVAVKVIRIYSNSNLQKITGRFCKEVVTWKHLQHPNVLPLIGVSMSKTLFAMTSDWMVNGSISTFVKAHPNADRLGLLKGVAKGLIYIHDEGMIHGDLKGANILIDQNLQARLADFGLLTIISDPANLLTSSSYTQGGTLRWMSPELIDPQRFGFEKGHLTKSSDCYALGMVIYEIISGNLPFHEHANPAFLVRVLTGEHPTRGVGFPENLWKMLELCWSSHPNRPSIEHVLQCLEMVLNVSKSPLGMGEETGNNDDWGSANGYSITTYNGSSGMMRSAGVESSDSSYPVGRLDSIPYRAWEVLRKNELLPNDIREFVLRSLGSEPLPPASDVADCLLIIGLALGIELHTDYLLVFDKSRECSPQIDRIYERLTKTLQSPNPTTYEVDRALEAMELIAPLSGSEIAEKSYKLFHVVMRAPVSLAYSQEKKWEASRLAMYGAYKWDKHLPWVDEPKDILTFLDHHFDLATQGDQNQDEPIHNALRALAYASSSVTIEALKHFDPTEPSFVRGICYVYHNDKPFQLRKAALFFLPLIGDRWFNTPYPIMEPDRMRSLCVDWASVVDSIEHTHNVQKVTLAVLFGMINSPHWRPHIVTERWELLEYFTSVPDDSQPLRRCIDNPELMNAIANVPNPVATVHWLAILWLKYKELIPQVREQMETVTKEIARSGRRRNLDSYLSLMDSELEKAEDALTQYNTWSTDPGAVALRTKIENLQQARVALVTLRRG</sequence>
<dbReference type="EMBL" id="MU118172">
    <property type="protein sequence ID" value="KAF9643955.1"/>
    <property type="molecule type" value="Genomic_DNA"/>
</dbReference>
<comment type="caution">
    <text evidence="1">The sequence shown here is derived from an EMBL/GenBank/DDBJ whole genome shotgun (WGS) entry which is preliminary data.</text>
</comment>
<name>A0ACB6Z2I3_THEGA</name>
<reference evidence="1" key="1">
    <citation type="submission" date="2019-10" db="EMBL/GenBank/DDBJ databases">
        <authorList>
            <consortium name="DOE Joint Genome Institute"/>
            <person name="Kuo A."/>
            <person name="Miyauchi S."/>
            <person name="Kiss E."/>
            <person name="Drula E."/>
            <person name="Kohler A."/>
            <person name="Sanchez-Garcia M."/>
            <person name="Andreopoulos B."/>
            <person name="Barry K.W."/>
            <person name="Bonito G."/>
            <person name="Buee M."/>
            <person name="Carver A."/>
            <person name="Chen C."/>
            <person name="Cichocki N."/>
            <person name="Clum A."/>
            <person name="Culley D."/>
            <person name="Crous P.W."/>
            <person name="Fauchery L."/>
            <person name="Girlanda M."/>
            <person name="Hayes R."/>
            <person name="Keri Z."/>
            <person name="Labutti K."/>
            <person name="Lipzen A."/>
            <person name="Lombard V."/>
            <person name="Magnuson J."/>
            <person name="Maillard F."/>
            <person name="Morin E."/>
            <person name="Murat C."/>
            <person name="Nolan M."/>
            <person name="Ohm R."/>
            <person name="Pangilinan J."/>
            <person name="Pereira M."/>
            <person name="Perotto S."/>
            <person name="Peter M."/>
            <person name="Riley R."/>
            <person name="Sitrit Y."/>
            <person name="Stielow B."/>
            <person name="Szollosi G."/>
            <person name="Zifcakova L."/>
            <person name="Stursova M."/>
            <person name="Spatafora J.W."/>
            <person name="Tedersoo L."/>
            <person name="Vaario L.-M."/>
            <person name="Yamada A."/>
            <person name="Yan M."/>
            <person name="Wang P."/>
            <person name="Xu J."/>
            <person name="Bruns T."/>
            <person name="Baldrian P."/>
            <person name="Vilgalys R."/>
            <person name="Henrissat B."/>
            <person name="Grigoriev I.V."/>
            <person name="Hibbett D."/>
            <person name="Nagy L.G."/>
            <person name="Martin F.M."/>
        </authorList>
    </citation>
    <scope>NUCLEOTIDE SEQUENCE</scope>
    <source>
        <strain evidence="1">P2</strain>
    </source>
</reference>
<keyword evidence="2" id="KW-1185">Reference proteome</keyword>
<proteinExistence type="predicted"/>
<protein>
    <submittedName>
        <fullName evidence="1">Uncharacterized protein</fullName>
    </submittedName>
</protein>
<evidence type="ECO:0000313" key="1">
    <source>
        <dbReference type="EMBL" id="KAF9643955.1"/>
    </source>
</evidence>